<feature type="compositionally biased region" description="Polar residues" evidence="14">
    <location>
        <begin position="7"/>
        <end position="17"/>
    </location>
</feature>
<dbReference type="InterPro" id="IPR006199">
    <property type="entry name" value="LexA_DNA-bd_dom"/>
</dbReference>
<feature type="compositionally biased region" description="Low complexity" evidence="14">
    <location>
        <begin position="113"/>
        <end position="126"/>
    </location>
</feature>
<dbReference type="RefSeq" id="WP_111836830.1">
    <property type="nucleotide sequence ID" value="NZ_UAPQ01000008.1"/>
</dbReference>
<comment type="catalytic activity">
    <reaction evidence="12">
        <text>Hydrolysis of Ala-|-Gly bond in repressor LexA.</text>
        <dbReference type="EC" id="3.4.21.88"/>
    </reaction>
</comment>
<dbReference type="Pfam" id="PF01726">
    <property type="entry name" value="LexA_DNA_bind"/>
    <property type="match status" value="1"/>
</dbReference>
<keyword evidence="4 12" id="KW-0227">DNA damage</keyword>
<evidence type="ECO:0000313" key="18">
    <source>
        <dbReference type="Proteomes" id="UP000250006"/>
    </source>
</evidence>
<feature type="site" description="Cleavage; by autolysis" evidence="12">
    <location>
        <begin position="169"/>
        <end position="170"/>
    </location>
</feature>
<evidence type="ECO:0000256" key="9">
    <source>
        <dbReference type="ARBA" id="ARBA00023163"/>
    </source>
</evidence>
<keyword evidence="7 12" id="KW-0805">Transcription regulation</keyword>
<dbReference type="EC" id="3.4.21.88" evidence="12"/>
<proteinExistence type="inferred from homology"/>
<evidence type="ECO:0000256" key="7">
    <source>
        <dbReference type="ARBA" id="ARBA00023015"/>
    </source>
</evidence>
<dbReference type="EMBL" id="UAPQ01000008">
    <property type="protein sequence ID" value="SPT53913.1"/>
    <property type="molecule type" value="Genomic_DNA"/>
</dbReference>
<feature type="domain" description="Peptidase S24/S26A/S26B/S26C" evidence="15">
    <location>
        <begin position="162"/>
        <end position="278"/>
    </location>
</feature>
<keyword evidence="10 12" id="KW-0234">DNA repair</keyword>
<feature type="region of interest" description="Disordered" evidence="14">
    <location>
        <begin position="1"/>
        <end position="22"/>
    </location>
</feature>
<keyword evidence="5 12" id="KW-0378">Hydrolase</keyword>
<dbReference type="InterPro" id="IPR050077">
    <property type="entry name" value="LexA_repressor"/>
</dbReference>
<dbReference type="Proteomes" id="UP000250006">
    <property type="component" value="Unassembled WGS sequence"/>
</dbReference>
<evidence type="ECO:0000256" key="13">
    <source>
        <dbReference type="RuleBase" id="RU003991"/>
    </source>
</evidence>
<protein>
    <recommendedName>
        <fullName evidence="12">LexA repressor</fullName>
        <ecNumber evidence="12">3.4.21.88</ecNumber>
    </recommendedName>
</protein>
<evidence type="ECO:0000256" key="10">
    <source>
        <dbReference type="ARBA" id="ARBA00023204"/>
    </source>
</evidence>
<keyword evidence="11 12" id="KW-0742">SOS response</keyword>
<keyword evidence="8 12" id="KW-0238">DNA-binding</keyword>
<evidence type="ECO:0000256" key="3">
    <source>
        <dbReference type="ARBA" id="ARBA00022705"/>
    </source>
</evidence>
<comment type="subunit">
    <text evidence="12">Homodimer.</text>
</comment>
<dbReference type="HAMAP" id="MF_00015">
    <property type="entry name" value="LexA"/>
    <property type="match status" value="1"/>
</dbReference>
<dbReference type="InterPro" id="IPR015927">
    <property type="entry name" value="Peptidase_S24_S26A/B/C"/>
</dbReference>
<keyword evidence="9 12" id="KW-0804">Transcription</keyword>
<dbReference type="InterPro" id="IPR036286">
    <property type="entry name" value="LexA/Signal_pep-like_sf"/>
</dbReference>
<feature type="DNA-binding region" description="H-T-H motif" evidence="12">
    <location>
        <begin position="56"/>
        <end position="76"/>
    </location>
</feature>
<evidence type="ECO:0000256" key="2">
    <source>
        <dbReference type="ARBA" id="ARBA00022491"/>
    </source>
</evidence>
<dbReference type="InterPro" id="IPR006197">
    <property type="entry name" value="Peptidase_S24_LexA"/>
</dbReference>
<keyword evidence="2 12" id="KW-0678">Repressor</keyword>
<dbReference type="CDD" id="cd00090">
    <property type="entry name" value="HTH_ARSR"/>
    <property type="match status" value="1"/>
</dbReference>
<comment type="function">
    <text evidence="12">Represses a number of genes involved in the response to DNA damage (SOS response), including recA and lexA. In the presence of single-stranded DNA, RecA interacts with LexA causing an autocatalytic cleavage which disrupts the DNA-binding part of LexA, leading to derepression of the SOS regulon and eventually DNA repair.</text>
</comment>
<evidence type="ECO:0000259" key="16">
    <source>
        <dbReference type="Pfam" id="PF01726"/>
    </source>
</evidence>
<dbReference type="PRINTS" id="PR00726">
    <property type="entry name" value="LEXASERPTASE"/>
</dbReference>
<dbReference type="InterPro" id="IPR011991">
    <property type="entry name" value="ArsR-like_HTH"/>
</dbReference>
<evidence type="ECO:0000256" key="8">
    <source>
        <dbReference type="ARBA" id="ARBA00023125"/>
    </source>
</evidence>
<name>A0ABY1VP67_9ACTO</name>
<evidence type="ECO:0000313" key="17">
    <source>
        <dbReference type="EMBL" id="SPT53913.1"/>
    </source>
</evidence>
<dbReference type="CDD" id="cd06529">
    <property type="entry name" value="S24_LexA-like"/>
    <property type="match status" value="1"/>
</dbReference>
<evidence type="ECO:0000256" key="1">
    <source>
        <dbReference type="ARBA" id="ARBA00007484"/>
    </source>
</evidence>
<dbReference type="InterPro" id="IPR036388">
    <property type="entry name" value="WH-like_DNA-bd_sf"/>
</dbReference>
<evidence type="ECO:0000256" key="5">
    <source>
        <dbReference type="ARBA" id="ARBA00022801"/>
    </source>
</evidence>
<evidence type="ECO:0000256" key="12">
    <source>
        <dbReference type="HAMAP-Rule" id="MF_00015"/>
    </source>
</evidence>
<evidence type="ECO:0000256" key="4">
    <source>
        <dbReference type="ARBA" id="ARBA00022763"/>
    </source>
</evidence>
<gene>
    <name evidence="12 17" type="primary">lexA</name>
    <name evidence="17" type="ORF">NCTC11535_01605</name>
</gene>
<sequence length="284" mass="29782">MTLIGKQHQQFSSSTPGVTAPGVTPAQIVEGLDSRSRAVYLAVRDAVRDHGYPPSMREIGKTVGLTSPSSVKHQLDKLERLGLVRRDPNRPRALEVLDVEPGLPEPPPQSGAPQQPESSQQTEPSPAGSHGPVVTLPPPPIATASALPALPGIAAGEAVAVPLVGRIAAGSPILAEQEVEDVLALPRRLTGDGELFMLEVHGDSMLEAAICDGDWVVVRSQPDAANGEIVAAMIEDVDGASATVKVLSRKDGHQWLLPRNPDYAPIPGDTATIMGKVVTVLRAL</sequence>
<dbReference type="NCBIfam" id="TIGR00498">
    <property type="entry name" value="lexA"/>
    <property type="match status" value="1"/>
</dbReference>
<comment type="similarity">
    <text evidence="1 12 13">Belongs to the peptidase S24 family.</text>
</comment>
<feature type="domain" description="LexA repressor DNA-binding" evidence="16">
    <location>
        <begin position="30"/>
        <end position="93"/>
    </location>
</feature>
<accession>A0ABY1VP67</accession>
<evidence type="ECO:0000256" key="14">
    <source>
        <dbReference type="SAM" id="MobiDB-lite"/>
    </source>
</evidence>
<keyword evidence="3 12" id="KW-0235">DNA replication</keyword>
<dbReference type="SUPFAM" id="SSF51306">
    <property type="entry name" value="LexA/Signal peptidase"/>
    <property type="match status" value="1"/>
</dbReference>
<evidence type="ECO:0000259" key="15">
    <source>
        <dbReference type="Pfam" id="PF00717"/>
    </source>
</evidence>
<dbReference type="InterPro" id="IPR006200">
    <property type="entry name" value="LexA"/>
</dbReference>
<dbReference type="InterPro" id="IPR036390">
    <property type="entry name" value="WH_DNA-bd_sf"/>
</dbReference>
<dbReference type="GO" id="GO:0004252">
    <property type="term" value="F:serine-type endopeptidase activity"/>
    <property type="evidence" value="ECO:0007669"/>
    <property type="project" value="UniProtKB-EC"/>
</dbReference>
<evidence type="ECO:0000256" key="6">
    <source>
        <dbReference type="ARBA" id="ARBA00022813"/>
    </source>
</evidence>
<keyword evidence="6 12" id="KW-0068">Autocatalytic cleavage</keyword>
<keyword evidence="18" id="KW-1185">Reference proteome</keyword>
<dbReference type="InterPro" id="IPR039418">
    <property type="entry name" value="LexA-like"/>
</dbReference>
<feature type="active site" description="For autocatalytic cleavage activity" evidence="12">
    <location>
        <position position="245"/>
    </location>
</feature>
<feature type="active site" description="For autocatalytic cleavage activity" evidence="12">
    <location>
        <position position="204"/>
    </location>
</feature>
<dbReference type="Pfam" id="PF00717">
    <property type="entry name" value="Peptidase_S24"/>
    <property type="match status" value="1"/>
</dbReference>
<reference evidence="17 18" key="1">
    <citation type="submission" date="2018-06" db="EMBL/GenBank/DDBJ databases">
        <authorList>
            <consortium name="Pathogen Informatics"/>
            <person name="Doyle S."/>
        </authorList>
    </citation>
    <scope>NUCLEOTIDE SEQUENCE [LARGE SCALE GENOMIC DNA]</scope>
    <source>
        <strain evidence="17 18">NCTC11535</strain>
    </source>
</reference>
<dbReference type="PANTHER" id="PTHR33516:SF2">
    <property type="entry name" value="LEXA REPRESSOR-RELATED"/>
    <property type="match status" value="1"/>
</dbReference>
<feature type="region of interest" description="Disordered" evidence="14">
    <location>
        <begin position="52"/>
        <end position="71"/>
    </location>
</feature>
<dbReference type="Gene3D" id="1.10.10.10">
    <property type="entry name" value="Winged helix-like DNA-binding domain superfamily/Winged helix DNA-binding domain"/>
    <property type="match status" value="1"/>
</dbReference>
<evidence type="ECO:0000256" key="11">
    <source>
        <dbReference type="ARBA" id="ARBA00023236"/>
    </source>
</evidence>
<dbReference type="SUPFAM" id="SSF46785">
    <property type="entry name" value="Winged helix' DNA-binding domain"/>
    <property type="match status" value="1"/>
</dbReference>
<dbReference type="Gene3D" id="2.10.109.10">
    <property type="entry name" value="Umud Fragment, subunit A"/>
    <property type="match status" value="1"/>
</dbReference>
<feature type="region of interest" description="Disordered" evidence="14">
    <location>
        <begin position="98"/>
        <end position="139"/>
    </location>
</feature>
<organism evidence="17 18">
    <name type="scientific">Actinomyces bovis</name>
    <dbReference type="NCBI Taxonomy" id="1658"/>
    <lineage>
        <taxon>Bacteria</taxon>
        <taxon>Bacillati</taxon>
        <taxon>Actinomycetota</taxon>
        <taxon>Actinomycetes</taxon>
        <taxon>Actinomycetales</taxon>
        <taxon>Actinomycetaceae</taxon>
        <taxon>Actinomyces</taxon>
    </lineage>
</organism>
<dbReference type="PANTHER" id="PTHR33516">
    <property type="entry name" value="LEXA REPRESSOR"/>
    <property type="match status" value="1"/>
</dbReference>
<comment type="caution">
    <text evidence="17">The sequence shown here is derived from an EMBL/GenBank/DDBJ whole genome shotgun (WGS) entry which is preliminary data.</text>
</comment>